<dbReference type="AlphaFoldDB" id="A0A2T0SRF9"/>
<protein>
    <submittedName>
        <fullName evidence="1">Uncharacterized protein</fullName>
    </submittedName>
</protein>
<dbReference type="Proteomes" id="UP000238375">
    <property type="component" value="Unassembled WGS sequence"/>
</dbReference>
<comment type="caution">
    <text evidence="1">The sequence shown here is derived from an EMBL/GenBank/DDBJ whole genome shotgun (WGS) entry which is preliminary data.</text>
</comment>
<sequence length="41" mass="4694">MVIERLDYSSLSSELGLSASTTVDIDNANQRSLHVHQAYWW</sequence>
<reference evidence="1 2" key="1">
    <citation type="submission" date="2018-03" db="EMBL/GenBank/DDBJ databases">
        <title>Genomic Encyclopedia of Archaeal and Bacterial Type Strains, Phase II (KMG-II): from individual species to whole genera.</title>
        <authorList>
            <person name="Goeker M."/>
        </authorList>
    </citation>
    <scope>NUCLEOTIDE SEQUENCE [LARGE SCALE GENOMIC DNA]</scope>
    <source>
        <strain evidence="1 2">DSM 28354</strain>
    </source>
</reference>
<keyword evidence="2" id="KW-1185">Reference proteome</keyword>
<name>A0A2T0SRF9_9BACT</name>
<evidence type="ECO:0000313" key="1">
    <source>
        <dbReference type="EMBL" id="PRY36002.1"/>
    </source>
</evidence>
<dbReference type="EMBL" id="PVTE01000013">
    <property type="protein sequence ID" value="PRY36002.1"/>
    <property type="molecule type" value="Genomic_DNA"/>
</dbReference>
<evidence type="ECO:0000313" key="2">
    <source>
        <dbReference type="Proteomes" id="UP000238375"/>
    </source>
</evidence>
<organism evidence="1 2">
    <name type="scientific">Spirosoma oryzae</name>
    <dbReference type="NCBI Taxonomy" id="1469603"/>
    <lineage>
        <taxon>Bacteria</taxon>
        <taxon>Pseudomonadati</taxon>
        <taxon>Bacteroidota</taxon>
        <taxon>Cytophagia</taxon>
        <taxon>Cytophagales</taxon>
        <taxon>Cytophagaceae</taxon>
        <taxon>Spirosoma</taxon>
    </lineage>
</organism>
<accession>A0A2T0SRF9</accession>
<gene>
    <name evidence="1" type="ORF">CLV58_113133</name>
</gene>
<proteinExistence type="predicted"/>